<reference evidence="2 3" key="1">
    <citation type="submission" date="2019-01" db="EMBL/GenBank/DDBJ databases">
        <title>Lacunisphaera sp. strain TWA-58.</title>
        <authorList>
            <person name="Chen W.-M."/>
        </authorList>
    </citation>
    <scope>NUCLEOTIDE SEQUENCE [LARGE SCALE GENOMIC DNA]</scope>
    <source>
        <strain evidence="2 3">TWA-58</strain>
    </source>
</reference>
<dbReference type="OrthoDB" id="188034at2"/>
<organism evidence="2 3">
    <name type="scientific">Oleiharenicola lentus</name>
    <dbReference type="NCBI Taxonomy" id="2508720"/>
    <lineage>
        <taxon>Bacteria</taxon>
        <taxon>Pseudomonadati</taxon>
        <taxon>Verrucomicrobiota</taxon>
        <taxon>Opitutia</taxon>
        <taxon>Opitutales</taxon>
        <taxon>Opitutaceae</taxon>
        <taxon>Oleiharenicola</taxon>
    </lineage>
</organism>
<gene>
    <name evidence="2" type="ORF">ESB00_00610</name>
</gene>
<evidence type="ECO:0008006" key="4">
    <source>
        <dbReference type="Google" id="ProtNLM"/>
    </source>
</evidence>
<evidence type="ECO:0000256" key="1">
    <source>
        <dbReference type="SAM" id="SignalP"/>
    </source>
</evidence>
<protein>
    <recommendedName>
        <fullName evidence="4">DUF4380 domain-containing protein</fullName>
    </recommendedName>
</protein>
<dbReference type="AlphaFoldDB" id="A0A4Q1C6E2"/>
<feature type="chain" id="PRO_5020193296" description="DUF4380 domain-containing protein" evidence="1">
    <location>
        <begin position="19"/>
        <end position="292"/>
    </location>
</feature>
<comment type="caution">
    <text evidence="2">The sequence shown here is derived from an EMBL/GenBank/DDBJ whole genome shotgun (WGS) entry which is preliminary data.</text>
</comment>
<evidence type="ECO:0000313" key="3">
    <source>
        <dbReference type="Proteomes" id="UP000290218"/>
    </source>
</evidence>
<accession>A0A4Q1C6E2</accession>
<keyword evidence="3" id="KW-1185">Reference proteome</keyword>
<name>A0A4Q1C6E2_9BACT</name>
<evidence type="ECO:0000313" key="2">
    <source>
        <dbReference type="EMBL" id="RXK54433.1"/>
    </source>
</evidence>
<keyword evidence="1" id="KW-0732">Signal</keyword>
<dbReference type="Proteomes" id="UP000290218">
    <property type="component" value="Unassembled WGS sequence"/>
</dbReference>
<proteinExistence type="predicted"/>
<dbReference type="RefSeq" id="WP_129045798.1">
    <property type="nucleotide sequence ID" value="NZ_SDHX01000001.1"/>
</dbReference>
<feature type="signal peptide" evidence="1">
    <location>
        <begin position="1"/>
        <end position="18"/>
    </location>
</feature>
<dbReference type="EMBL" id="SDHX01000001">
    <property type="protein sequence ID" value="RXK54433.1"/>
    <property type="molecule type" value="Genomic_DNA"/>
</dbReference>
<sequence length="292" mass="31444">MRAFLLATLLTFAASTSAADWRKTKWQGEAAWESSSAGWRAVVSVVRARLMHFGPDGSDMNLLLAPATRANPNRLGGHRVWLGPQAEWPGGWPPPAAWEYREPASIGVEDETLRFVMPATNDAWPQLTRTYHWDGAVLVCGAEFTGGTRPAQIVQIFQVPPGMTAEAAVRPEAAFPAGFVRLPSTAGPFAARFAPPAHASLAGDMLTLKHTGVVGKYGFRPQVLIGRLDGYALTVSRGAQTGEIVGEPDEGFHTQVYLSGAHEAFGELEQLSPLFAAGKPARFEVRLSGRMP</sequence>